<dbReference type="InterPro" id="IPR011050">
    <property type="entry name" value="Pectin_lyase_fold/virulence"/>
</dbReference>
<comment type="caution">
    <text evidence="2">The sequence shown here is derived from an EMBL/GenBank/DDBJ whole genome shotgun (WGS) entry which is preliminary data.</text>
</comment>
<dbReference type="RefSeq" id="WP_308949678.1">
    <property type="nucleotide sequence ID" value="NZ_JARXHW010000015.1"/>
</dbReference>
<keyword evidence="1" id="KW-0732">Signal</keyword>
<reference evidence="2 3" key="1">
    <citation type="submission" date="2023-04" db="EMBL/GenBank/DDBJ databases">
        <title>A novel bacteria isolated from coastal sediment.</title>
        <authorList>
            <person name="Liu X.-J."/>
            <person name="Du Z.-J."/>
        </authorList>
    </citation>
    <scope>NUCLEOTIDE SEQUENCE [LARGE SCALE GENOMIC DNA]</scope>
    <source>
        <strain evidence="2 3">SDUM461003</strain>
    </source>
</reference>
<evidence type="ECO:0000256" key="1">
    <source>
        <dbReference type="SAM" id="SignalP"/>
    </source>
</evidence>
<evidence type="ECO:0000313" key="2">
    <source>
        <dbReference type="EMBL" id="MDQ8207520.1"/>
    </source>
</evidence>
<name>A0ABU1ATN8_9BACT</name>
<dbReference type="Gene3D" id="2.160.20.10">
    <property type="entry name" value="Single-stranded right-handed beta-helix, Pectin lyase-like"/>
    <property type="match status" value="1"/>
</dbReference>
<feature type="chain" id="PRO_5046235153" description="Right handed beta helix domain-containing protein" evidence="1">
    <location>
        <begin position="25"/>
        <end position="622"/>
    </location>
</feature>
<evidence type="ECO:0008006" key="4">
    <source>
        <dbReference type="Google" id="ProtNLM"/>
    </source>
</evidence>
<feature type="signal peptide" evidence="1">
    <location>
        <begin position="1"/>
        <end position="24"/>
    </location>
</feature>
<dbReference type="InterPro" id="IPR012334">
    <property type="entry name" value="Pectin_lyas_fold"/>
</dbReference>
<dbReference type="EMBL" id="JARXHW010000015">
    <property type="protein sequence ID" value="MDQ8207520.1"/>
    <property type="molecule type" value="Genomic_DNA"/>
</dbReference>
<dbReference type="Proteomes" id="UP001225316">
    <property type="component" value="Unassembled WGS sequence"/>
</dbReference>
<accession>A0ABU1ATN8</accession>
<dbReference type="Gene3D" id="2.60.120.430">
    <property type="entry name" value="Galactose-binding lectin"/>
    <property type="match status" value="1"/>
</dbReference>
<gene>
    <name evidence="2" type="ORF">QEH52_08370</name>
</gene>
<sequence>MRIQLPKKRLLLSAALLIGLHASAADLYMLPQGAGEKNGQNWENALSYAAAENSLEQAWQQLQPGDTLFLGGGEYEARGMQLSASASAANPITLKGVNRNGKRPVFTGDWEKEDKASGFTLIQLASESKGWVFENFEVHKVRSVFETRTPGRVSEGKIVDVDVQETRDAFVFRGGAMAAKPEIGSHDIVIRDCDVKYYTKRGFRFRDGCYDIQVINCTADAGGKEWYVEAFPMSFNVIGGAKGTNVYDHDITFIDCVASNNWHINGDSYWNGDGFCAEGTAYNLTYIRCEAYGNTDGGWDDKSANPLLIGCIAKDNKKNYRFWSGTPGALLWNSVSGDPVKRGGNSDYVGLWTKGKIRIHNSSFVDSSKPLALNDWKVTPEQMANMNISVKNSLVELPEGKTLPAPNYTVSDTVIRPLNGEGLTADGVGYQKDMRDAQVLLAEVRPYQPRIEKEGRLLETKPLNVFSEKNPSGWYLSDWNNAKMKLAKGKGINGSNALEVSTNGSKGGGATYRTKRDSATIKFANFQKANWALKMSIRTGNANLTGLELRALTMAEAPKTKEIPLPGTLNGSNTDWQEISIPLTELKVSEEEFANFAGFYIRANGSMAGPLYIDNVRLEPIH</sequence>
<protein>
    <recommendedName>
        <fullName evidence="4">Right handed beta helix domain-containing protein</fullName>
    </recommendedName>
</protein>
<keyword evidence="3" id="KW-1185">Reference proteome</keyword>
<dbReference type="SUPFAM" id="SSF51126">
    <property type="entry name" value="Pectin lyase-like"/>
    <property type="match status" value="1"/>
</dbReference>
<organism evidence="2 3">
    <name type="scientific">Thalassobacterium maritimum</name>
    <dbReference type="NCBI Taxonomy" id="3041265"/>
    <lineage>
        <taxon>Bacteria</taxon>
        <taxon>Pseudomonadati</taxon>
        <taxon>Verrucomicrobiota</taxon>
        <taxon>Opitutia</taxon>
        <taxon>Puniceicoccales</taxon>
        <taxon>Coraliomargaritaceae</taxon>
        <taxon>Thalassobacterium</taxon>
    </lineage>
</organism>
<proteinExistence type="predicted"/>
<evidence type="ECO:0000313" key="3">
    <source>
        <dbReference type="Proteomes" id="UP001225316"/>
    </source>
</evidence>